<dbReference type="Proteomes" id="UP000065504">
    <property type="component" value="Unassembled WGS sequence"/>
</dbReference>
<dbReference type="AlphaFoldDB" id="A0A108C3V7"/>
<evidence type="ECO:0000313" key="2">
    <source>
        <dbReference type="Proteomes" id="UP000065504"/>
    </source>
</evidence>
<protein>
    <submittedName>
        <fullName evidence="1">Metal ABC transporter ATPase</fullName>
    </submittedName>
</protein>
<dbReference type="Gene3D" id="3.30.160.100">
    <property type="entry name" value="Ribosome hibernation promotion factor-like"/>
    <property type="match status" value="1"/>
</dbReference>
<sequence>MGVGMQIAYFGFAGSAALEAEAGEQLVRLERFRTLISGCHLAIESRASGTGQRAYDVRLDLITRNNELRPIPHCVGEDPHEAVRRAFAAAERTLMAWQVGQGTGTPGTAGQGSHVLR</sequence>
<dbReference type="InterPro" id="IPR036567">
    <property type="entry name" value="RHF-like"/>
</dbReference>
<evidence type="ECO:0000313" key="1">
    <source>
        <dbReference type="EMBL" id="KWK67499.1"/>
    </source>
</evidence>
<comment type="caution">
    <text evidence="1">The sequence shown here is derived from an EMBL/GenBank/DDBJ whole genome shotgun (WGS) entry which is preliminary data.</text>
</comment>
<reference evidence="1 2" key="1">
    <citation type="submission" date="2015-11" db="EMBL/GenBank/DDBJ databases">
        <title>Expanding the genomic diversity of Burkholderia species for the development of highly accurate diagnostics.</title>
        <authorList>
            <person name="Sahl J."/>
            <person name="Keim P."/>
            <person name="Wagner D."/>
        </authorList>
    </citation>
    <scope>NUCLEOTIDE SEQUENCE [LARGE SCALE GENOMIC DNA]</scope>
    <source>
        <strain evidence="1 2">MSMB782WGS</strain>
    </source>
</reference>
<gene>
    <name evidence="1" type="ORF">WM16_26655</name>
</gene>
<accession>A0A108C3V7</accession>
<organism evidence="1 2">
    <name type="scientific">Burkholderia ubonensis</name>
    <dbReference type="NCBI Taxonomy" id="101571"/>
    <lineage>
        <taxon>Bacteria</taxon>
        <taxon>Pseudomonadati</taxon>
        <taxon>Pseudomonadota</taxon>
        <taxon>Betaproteobacteria</taxon>
        <taxon>Burkholderiales</taxon>
        <taxon>Burkholderiaceae</taxon>
        <taxon>Burkholderia</taxon>
        <taxon>Burkholderia cepacia complex</taxon>
    </lineage>
</organism>
<name>A0A108C3V7_9BURK</name>
<dbReference type="EMBL" id="LPLU01000125">
    <property type="protein sequence ID" value="KWK67499.1"/>
    <property type="molecule type" value="Genomic_DNA"/>
</dbReference>
<proteinExistence type="predicted"/>
<dbReference type="RefSeq" id="WP_060238417.1">
    <property type="nucleotide sequence ID" value="NZ_LPLU01000125.1"/>
</dbReference>